<feature type="coiled-coil region" evidence="1">
    <location>
        <begin position="299"/>
        <end position="326"/>
    </location>
</feature>
<organism evidence="3 4">
    <name type="scientific">Blyttiomyces helicus</name>
    <dbReference type="NCBI Taxonomy" id="388810"/>
    <lineage>
        <taxon>Eukaryota</taxon>
        <taxon>Fungi</taxon>
        <taxon>Fungi incertae sedis</taxon>
        <taxon>Chytridiomycota</taxon>
        <taxon>Chytridiomycota incertae sedis</taxon>
        <taxon>Chytridiomycetes</taxon>
        <taxon>Chytridiomycetes incertae sedis</taxon>
        <taxon>Blyttiomyces</taxon>
    </lineage>
</organism>
<proteinExistence type="predicted"/>
<feature type="region of interest" description="Disordered" evidence="2">
    <location>
        <begin position="170"/>
        <end position="247"/>
    </location>
</feature>
<feature type="compositionally biased region" description="Low complexity" evidence="2">
    <location>
        <begin position="42"/>
        <end position="57"/>
    </location>
</feature>
<feature type="compositionally biased region" description="Basic and acidic residues" evidence="2">
    <location>
        <begin position="19"/>
        <end position="35"/>
    </location>
</feature>
<evidence type="ECO:0000313" key="3">
    <source>
        <dbReference type="EMBL" id="RKO89577.1"/>
    </source>
</evidence>
<dbReference type="Proteomes" id="UP000269721">
    <property type="component" value="Unassembled WGS sequence"/>
</dbReference>
<keyword evidence="4" id="KW-1185">Reference proteome</keyword>
<sequence>MSVRSFERRSFNPRLNDPGPDHRSSTATKKSEQSKHTRSHPSSRPPSKTGTRSSSKTRATKDGAHPVRDRSGSTGGVGSGVPSCMLSTIVRKTSHAQDVASHIALSPIRISVPAFGSPHHIPLKRSPSVGSVASIASIQGPSTTHIRRSSSMGSFTSRASAASLLDIQAGAARSPGRTSRGRMEGLNDASGIRSRASSLGAVHARRAGSEPCLVPRSRLESPAKGDRPRMSSSNLDRVRRTKTGRSIEPRLVLAEDDEELTSLMTDMDGPKAEMGSGRGLRGHYASHKVAGTLVSPHIMTMLKNQLRELTQKVRTQSSRIQLLESNISEQTVEGESLQSKQEKEREEWTHQVKQLHRAILKMTADHREASSRMCADLQKRERAVALDLYKAQLANAKLREENKRLERRDLTGKEARLRQTLGQMEDLGALEKERERRRMDAAAEGETIARLFEAARERVGVTQKQIGVLSEKPPAGVRTYPRSDTHNSVAVRQTCDRHGERPHRTIASSARGTRIPYGFCGPLCTATLTYRTSVSGKKPGVDTTGAGNSLEANVHKINADGLEAERVTTGHGVRECEARYDERASGDLCFPQSGVGLFTCMTAHGYSWIAG</sequence>
<feature type="compositionally biased region" description="Basic and acidic residues" evidence="2">
    <location>
        <begin position="217"/>
        <end position="229"/>
    </location>
</feature>
<evidence type="ECO:0000256" key="2">
    <source>
        <dbReference type="SAM" id="MobiDB-lite"/>
    </source>
</evidence>
<reference evidence="4" key="1">
    <citation type="journal article" date="2018" name="Nat. Microbiol.">
        <title>Leveraging single-cell genomics to expand the fungal tree of life.</title>
        <authorList>
            <person name="Ahrendt S.R."/>
            <person name="Quandt C.A."/>
            <person name="Ciobanu D."/>
            <person name="Clum A."/>
            <person name="Salamov A."/>
            <person name="Andreopoulos B."/>
            <person name="Cheng J.F."/>
            <person name="Woyke T."/>
            <person name="Pelin A."/>
            <person name="Henrissat B."/>
            <person name="Reynolds N.K."/>
            <person name="Benny G.L."/>
            <person name="Smith M.E."/>
            <person name="James T.Y."/>
            <person name="Grigoriev I.V."/>
        </authorList>
    </citation>
    <scope>NUCLEOTIDE SEQUENCE [LARGE SCALE GENOMIC DNA]</scope>
</reference>
<feature type="compositionally biased region" description="Basic and acidic residues" evidence="2">
    <location>
        <begin position="59"/>
        <end position="71"/>
    </location>
</feature>
<evidence type="ECO:0000256" key="1">
    <source>
        <dbReference type="SAM" id="Coils"/>
    </source>
</evidence>
<dbReference type="AlphaFoldDB" id="A0A4V1IRC5"/>
<gene>
    <name evidence="3" type="ORF">BDK51DRAFT_40568</name>
</gene>
<evidence type="ECO:0008006" key="5">
    <source>
        <dbReference type="Google" id="ProtNLM"/>
    </source>
</evidence>
<dbReference type="EMBL" id="KZ996008">
    <property type="protein sequence ID" value="RKO89577.1"/>
    <property type="molecule type" value="Genomic_DNA"/>
</dbReference>
<keyword evidence="1" id="KW-0175">Coiled coil</keyword>
<protein>
    <recommendedName>
        <fullName evidence="5">Lebercilin domain-containing protein</fullName>
    </recommendedName>
</protein>
<accession>A0A4V1IRC5</accession>
<evidence type="ECO:0000313" key="4">
    <source>
        <dbReference type="Proteomes" id="UP000269721"/>
    </source>
</evidence>
<feature type="region of interest" description="Disordered" evidence="2">
    <location>
        <begin position="1"/>
        <end position="82"/>
    </location>
</feature>
<name>A0A4V1IRC5_9FUNG</name>
<feature type="compositionally biased region" description="Basic and acidic residues" evidence="2">
    <location>
        <begin position="1"/>
        <end position="10"/>
    </location>
</feature>